<dbReference type="AlphaFoldDB" id="W7YMW8"/>
<evidence type="ECO:0000313" key="2">
    <source>
        <dbReference type="Proteomes" id="UP000019402"/>
    </source>
</evidence>
<reference evidence="1 2" key="1">
    <citation type="journal article" date="2014" name="Genome Announc.">
        <title>Draft Genome Sequence of Cytophaga fermentans JCM 21142T, a Facultative Anaerobe Isolated from Marine Mud.</title>
        <authorList>
            <person name="Starns D."/>
            <person name="Oshima K."/>
            <person name="Suda W."/>
            <person name="Iino T."/>
            <person name="Yuki M."/>
            <person name="Inoue J."/>
            <person name="Kitamura K."/>
            <person name="Iida T."/>
            <person name="Darby A."/>
            <person name="Hattori M."/>
            <person name="Ohkuma M."/>
        </authorList>
    </citation>
    <scope>NUCLEOTIDE SEQUENCE [LARGE SCALE GENOMIC DNA]</scope>
    <source>
        <strain evidence="1 2">JCM 21142</strain>
    </source>
</reference>
<keyword evidence="2" id="KW-1185">Reference proteome</keyword>
<comment type="caution">
    <text evidence="1">The sequence shown here is derived from an EMBL/GenBank/DDBJ whole genome shotgun (WGS) entry which is preliminary data.</text>
</comment>
<dbReference type="SUPFAM" id="SSF82185">
    <property type="entry name" value="Histone H3 K4-specific methyltransferase SET7/9 N-terminal domain"/>
    <property type="match status" value="1"/>
</dbReference>
<dbReference type="Proteomes" id="UP000019402">
    <property type="component" value="Unassembled WGS sequence"/>
</dbReference>
<dbReference type="eggNOG" id="COG2849">
    <property type="taxonomic scope" value="Bacteria"/>
</dbReference>
<gene>
    <name evidence="1" type="ORF">JCM21142_134788</name>
</gene>
<dbReference type="OrthoDB" id="1080600at2"/>
<name>W7YMW8_9BACT</name>
<evidence type="ECO:0000313" key="1">
    <source>
        <dbReference type="EMBL" id="GAF06021.1"/>
    </source>
</evidence>
<dbReference type="RefSeq" id="WP_027471805.1">
    <property type="nucleotide sequence ID" value="NZ_BAMD01000225.1"/>
</dbReference>
<dbReference type="Gene3D" id="3.90.930.1">
    <property type="match status" value="1"/>
</dbReference>
<protein>
    <recommendedName>
        <fullName evidence="3">MORN repeat variant</fullName>
    </recommendedName>
</protein>
<dbReference type="EMBL" id="BAMD01000225">
    <property type="protein sequence ID" value="GAF06021.1"/>
    <property type="molecule type" value="Genomic_DNA"/>
</dbReference>
<proteinExistence type="predicted"/>
<organism evidence="1 2">
    <name type="scientific">Saccharicrinis fermentans DSM 9555 = JCM 21142</name>
    <dbReference type="NCBI Taxonomy" id="869213"/>
    <lineage>
        <taxon>Bacteria</taxon>
        <taxon>Pseudomonadati</taxon>
        <taxon>Bacteroidota</taxon>
        <taxon>Bacteroidia</taxon>
        <taxon>Marinilabiliales</taxon>
        <taxon>Marinilabiliaceae</taxon>
        <taxon>Saccharicrinis</taxon>
    </lineage>
</organism>
<accession>W7YMW8</accession>
<evidence type="ECO:0008006" key="3">
    <source>
        <dbReference type="Google" id="ProtNLM"/>
    </source>
</evidence>
<sequence length="213" mass="24150">MKSVVFICILLYSISSFGQELKHYAKNKALEKANKALPVYHVIDYTLIEGSQNITVNEEGLYVRSDSTLLTGIVYLYLTTSDDPESVYGWSNGIIINGKKEGGWIKKIYAKRKKSVLVQEMNYKNGLLDGDFCVYDIHGNTLPLINNPLITILTTSSLKNGNGVYMDFYYENGALKEYGQIKHGKKIGQWHLYDKQGNVLKVETYDNGFCINY</sequence>